<keyword evidence="4" id="KW-0597">Phosphoprotein</keyword>
<dbReference type="CDD" id="cd00075">
    <property type="entry name" value="HATPase"/>
    <property type="match status" value="1"/>
</dbReference>
<dbReference type="PANTHER" id="PTHR43547">
    <property type="entry name" value="TWO-COMPONENT HISTIDINE KINASE"/>
    <property type="match status" value="1"/>
</dbReference>
<evidence type="ECO:0000259" key="8">
    <source>
        <dbReference type="PROSITE" id="PS50109"/>
    </source>
</evidence>
<feature type="domain" description="Histidine kinase" evidence="8">
    <location>
        <begin position="31"/>
        <end position="248"/>
    </location>
</feature>
<dbReference type="Gene3D" id="1.10.287.130">
    <property type="match status" value="1"/>
</dbReference>
<dbReference type="Pfam" id="PF02518">
    <property type="entry name" value="HATPase_c"/>
    <property type="match status" value="1"/>
</dbReference>
<dbReference type="InterPro" id="IPR005467">
    <property type="entry name" value="His_kinase_dom"/>
</dbReference>
<sequence length="256" mass="28054">MPSEEPGQELLLRELGRINSELATHRRLSAMTVHDLANPAQVIMGLSELLLDHPTLDPFVRSRVEQLHRSAVTMSALIADLSQGHALDDDTHHEVRRVDLVELVSSLVERQRVLAEAKDMRLLLLVEQPDQRGCWVDGDPVKLERVMGNLLGNAIKFSPPRSTVSIAVDRGFDNAKIAVRDQGPGISAEGRTRIFEVFHRESGTEQVPGLGLGLFITKQIVESHGGTIDVTSEPGQGSTFLVEIPLAADEPYADLA</sequence>
<evidence type="ECO:0000256" key="2">
    <source>
        <dbReference type="ARBA" id="ARBA00004236"/>
    </source>
</evidence>
<dbReference type="InterPro" id="IPR003594">
    <property type="entry name" value="HATPase_dom"/>
</dbReference>
<keyword evidence="7" id="KW-0902">Two-component regulatory system</keyword>
<dbReference type="SUPFAM" id="SSF55874">
    <property type="entry name" value="ATPase domain of HSP90 chaperone/DNA topoisomerase II/histidine kinase"/>
    <property type="match status" value="1"/>
</dbReference>
<dbReference type="EC" id="2.7.13.3" evidence="3"/>
<reference evidence="10" key="1">
    <citation type="submission" date="2016-10" db="EMBL/GenBank/DDBJ databases">
        <authorList>
            <person name="Varghese N."/>
            <person name="Submissions S."/>
        </authorList>
    </citation>
    <scope>NUCLEOTIDE SEQUENCE [LARGE SCALE GENOMIC DNA]</scope>
    <source>
        <strain evidence="10">DSM 22127</strain>
    </source>
</reference>
<dbReference type="PRINTS" id="PR00344">
    <property type="entry name" value="BCTRLSENSOR"/>
</dbReference>
<dbReference type="PANTHER" id="PTHR43547:SF2">
    <property type="entry name" value="HYBRID SIGNAL TRANSDUCTION HISTIDINE KINASE C"/>
    <property type="match status" value="1"/>
</dbReference>
<evidence type="ECO:0000256" key="3">
    <source>
        <dbReference type="ARBA" id="ARBA00012438"/>
    </source>
</evidence>
<dbReference type="RefSeq" id="WP_091729950.1">
    <property type="nucleotide sequence ID" value="NZ_LT629757.1"/>
</dbReference>
<dbReference type="Pfam" id="PF00512">
    <property type="entry name" value="HisKA"/>
    <property type="match status" value="1"/>
</dbReference>
<dbReference type="GO" id="GO:0005886">
    <property type="term" value="C:plasma membrane"/>
    <property type="evidence" value="ECO:0007669"/>
    <property type="project" value="UniProtKB-SubCell"/>
</dbReference>
<accession>A0A1H1U2X5</accession>
<dbReference type="OrthoDB" id="9757990at2"/>
<name>A0A1H1U2X5_9ACTN</name>
<dbReference type="FunFam" id="3.30.565.10:FF:000006">
    <property type="entry name" value="Sensor histidine kinase WalK"/>
    <property type="match status" value="1"/>
</dbReference>
<evidence type="ECO:0000256" key="6">
    <source>
        <dbReference type="ARBA" id="ARBA00022777"/>
    </source>
</evidence>
<evidence type="ECO:0000313" key="9">
    <source>
        <dbReference type="EMBL" id="SDS66842.1"/>
    </source>
</evidence>
<keyword evidence="6 9" id="KW-0418">Kinase</keyword>
<comment type="subcellular location">
    <subcellularLocation>
        <location evidence="2">Cell membrane</location>
    </subcellularLocation>
</comment>
<dbReference type="InterPro" id="IPR036890">
    <property type="entry name" value="HATPase_C_sf"/>
</dbReference>
<evidence type="ECO:0000256" key="5">
    <source>
        <dbReference type="ARBA" id="ARBA00022679"/>
    </source>
</evidence>
<evidence type="ECO:0000256" key="1">
    <source>
        <dbReference type="ARBA" id="ARBA00000085"/>
    </source>
</evidence>
<proteinExistence type="predicted"/>
<evidence type="ECO:0000256" key="4">
    <source>
        <dbReference type="ARBA" id="ARBA00022553"/>
    </source>
</evidence>
<protein>
    <recommendedName>
        <fullName evidence="3">histidine kinase</fullName>
        <ecNumber evidence="3">2.7.13.3</ecNumber>
    </recommendedName>
</protein>
<dbReference type="GO" id="GO:0000155">
    <property type="term" value="F:phosphorelay sensor kinase activity"/>
    <property type="evidence" value="ECO:0007669"/>
    <property type="project" value="InterPro"/>
</dbReference>
<evidence type="ECO:0000313" key="10">
    <source>
        <dbReference type="Proteomes" id="UP000198859"/>
    </source>
</evidence>
<dbReference type="SUPFAM" id="SSF47384">
    <property type="entry name" value="Homodimeric domain of signal transducing histidine kinase"/>
    <property type="match status" value="1"/>
</dbReference>
<dbReference type="Gene3D" id="3.30.565.10">
    <property type="entry name" value="Histidine kinase-like ATPase, C-terminal domain"/>
    <property type="match status" value="1"/>
</dbReference>
<dbReference type="InterPro" id="IPR004358">
    <property type="entry name" value="Sig_transdc_His_kin-like_C"/>
</dbReference>
<keyword evidence="10" id="KW-1185">Reference proteome</keyword>
<dbReference type="SMART" id="SM00387">
    <property type="entry name" value="HATPase_c"/>
    <property type="match status" value="1"/>
</dbReference>
<evidence type="ECO:0000256" key="7">
    <source>
        <dbReference type="ARBA" id="ARBA00023012"/>
    </source>
</evidence>
<gene>
    <name evidence="9" type="ORF">SAMN04488570_2403</name>
</gene>
<dbReference type="STRING" id="642780.SAMN04488570_2403"/>
<dbReference type="PROSITE" id="PS50109">
    <property type="entry name" value="HIS_KIN"/>
    <property type="match status" value="1"/>
</dbReference>
<dbReference type="CDD" id="cd00082">
    <property type="entry name" value="HisKA"/>
    <property type="match status" value="1"/>
</dbReference>
<dbReference type="AlphaFoldDB" id="A0A1H1U2X5"/>
<organism evidence="9 10">
    <name type="scientific">Nocardioides scoriae</name>
    <dbReference type="NCBI Taxonomy" id="642780"/>
    <lineage>
        <taxon>Bacteria</taxon>
        <taxon>Bacillati</taxon>
        <taxon>Actinomycetota</taxon>
        <taxon>Actinomycetes</taxon>
        <taxon>Propionibacteriales</taxon>
        <taxon>Nocardioidaceae</taxon>
        <taxon>Nocardioides</taxon>
    </lineage>
</organism>
<comment type="catalytic activity">
    <reaction evidence="1">
        <text>ATP + protein L-histidine = ADP + protein N-phospho-L-histidine.</text>
        <dbReference type="EC" id="2.7.13.3"/>
    </reaction>
</comment>
<dbReference type="EMBL" id="LT629757">
    <property type="protein sequence ID" value="SDS66842.1"/>
    <property type="molecule type" value="Genomic_DNA"/>
</dbReference>
<keyword evidence="5" id="KW-0808">Transferase</keyword>
<dbReference type="InterPro" id="IPR036097">
    <property type="entry name" value="HisK_dim/P_sf"/>
</dbReference>
<dbReference type="InterPro" id="IPR003661">
    <property type="entry name" value="HisK_dim/P_dom"/>
</dbReference>
<dbReference type="Proteomes" id="UP000198859">
    <property type="component" value="Chromosome I"/>
</dbReference>